<evidence type="ECO:0000313" key="3">
    <source>
        <dbReference type="Proteomes" id="UP001154329"/>
    </source>
</evidence>
<dbReference type="AlphaFoldDB" id="A0A9P0J5R3"/>
<keyword evidence="3" id="KW-1185">Reference proteome</keyword>
<dbReference type="Proteomes" id="UP001154329">
    <property type="component" value="Chromosome 3"/>
</dbReference>
<organism evidence="2 3">
    <name type="scientific">Aphis gossypii</name>
    <name type="common">Cotton aphid</name>
    <dbReference type="NCBI Taxonomy" id="80765"/>
    <lineage>
        <taxon>Eukaryota</taxon>
        <taxon>Metazoa</taxon>
        <taxon>Ecdysozoa</taxon>
        <taxon>Arthropoda</taxon>
        <taxon>Hexapoda</taxon>
        <taxon>Insecta</taxon>
        <taxon>Pterygota</taxon>
        <taxon>Neoptera</taxon>
        <taxon>Paraneoptera</taxon>
        <taxon>Hemiptera</taxon>
        <taxon>Sternorrhyncha</taxon>
        <taxon>Aphidomorpha</taxon>
        <taxon>Aphidoidea</taxon>
        <taxon>Aphididae</taxon>
        <taxon>Aphidini</taxon>
        <taxon>Aphis</taxon>
        <taxon>Aphis</taxon>
    </lineage>
</organism>
<sequence>MCMYLYCIIFFCAYKSRLRRKRFSEHVHVCVLAFSPTRPIAKNVHCTVYGDIYVQYYMSCAKRTKNNPDRDLSSSRYIVCCRPSVRDGGLTGGRAGAFGGLYTLPTMLVLHIILQLPRSIFVCAILFSFQTHIRFEKFCFPPPPVSSALIKRRTESANVFIIPSNKSYPVALRPFSGSPYMCL</sequence>
<feature type="transmembrane region" description="Helical" evidence="1">
    <location>
        <begin position="108"/>
        <end position="129"/>
    </location>
</feature>
<keyword evidence="1" id="KW-1133">Transmembrane helix</keyword>
<gene>
    <name evidence="2" type="ORF">APHIGO_LOCUS7741</name>
</gene>
<dbReference type="EMBL" id="OU899036">
    <property type="protein sequence ID" value="CAH1730936.1"/>
    <property type="molecule type" value="Genomic_DNA"/>
</dbReference>
<evidence type="ECO:0000256" key="1">
    <source>
        <dbReference type="SAM" id="Phobius"/>
    </source>
</evidence>
<accession>A0A9P0J5R3</accession>
<keyword evidence="1" id="KW-0472">Membrane</keyword>
<name>A0A9P0J5R3_APHGO</name>
<keyword evidence="1" id="KW-0812">Transmembrane</keyword>
<protein>
    <submittedName>
        <fullName evidence="2">Uncharacterized protein</fullName>
    </submittedName>
</protein>
<evidence type="ECO:0000313" key="2">
    <source>
        <dbReference type="EMBL" id="CAH1730936.1"/>
    </source>
</evidence>
<proteinExistence type="predicted"/>
<reference evidence="2" key="1">
    <citation type="submission" date="2022-02" db="EMBL/GenBank/DDBJ databases">
        <authorList>
            <person name="King R."/>
        </authorList>
    </citation>
    <scope>NUCLEOTIDE SEQUENCE</scope>
</reference>
<reference evidence="2" key="2">
    <citation type="submission" date="2022-10" db="EMBL/GenBank/DDBJ databases">
        <authorList>
            <consortium name="ENA_rothamsted_submissions"/>
            <consortium name="culmorum"/>
            <person name="King R."/>
        </authorList>
    </citation>
    <scope>NUCLEOTIDE SEQUENCE</scope>
</reference>